<proteinExistence type="predicted"/>
<dbReference type="InterPro" id="IPR006119">
    <property type="entry name" value="Resolv_N"/>
</dbReference>
<dbReference type="Proteomes" id="UP000285666">
    <property type="component" value="Unassembled WGS sequence"/>
</dbReference>
<evidence type="ECO:0000259" key="1">
    <source>
        <dbReference type="PROSITE" id="PS51736"/>
    </source>
</evidence>
<name>A0A414QEP9_9FIRM</name>
<reference evidence="2 3" key="1">
    <citation type="submission" date="2018-08" db="EMBL/GenBank/DDBJ databases">
        <title>A genome reference for cultivated species of the human gut microbiota.</title>
        <authorList>
            <person name="Zou Y."/>
            <person name="Xue W."/>
            <person name="Luo G."/>
        </authorList>
    </citation>
    <scope>NUCLEOTIDE SEQUENCE [LARGE SCALE GENOMIC DNA]</scope>
    <source>
        <strain evidence="2 3">AM23-7AC</strain>
    </source>
</reference>
<dbReference type="InterPro" id="IPR036162">
    <property type="entry name" value="Resolvase-like_N_sf"/>
</dbReference>
<evidence type="ECO:0000313" key="2">
    <source>
        <dbReference type="EMBL" id="RHF79256.1"/>
    </source>
</evidence>
<dbReference type="SMART" id="SM00857">
    <property type="entry name" value="Resolvase"/>
    <property type="match status" value="1"/>
</dbReference>
<dbReference type="RefSeq" id="WP_118236963.1">
    <property type="nucleotide sequence ID" value="NZ_QRHN01000006.1"/>
</dbReference>
<dbReference type="AlphaFoldDB" id="A0A414QEP9"/>
<dbReference type="Gene3D" id="3.40.50.1390">
    <property type="entry name" value="Resolvase, N-terminal catalytic domain"/>
    <property type="match status" value="1"/>
</dbReference>
<gene>
    <name evidence="2" type="ORF">DW658_06020</name>
</gene>
<dbReference type="EMBL" id="QRHN01000006">
    <property type="protein sequence ID" value="RHF79256.1"/>
    <property type="molecule type" value="Genomic_DNA"/>
</dbReference>
<protein>
    <recommendedName>
        <fullName evidence="1">Resolvase/invertase-type recombinase catalytic domain-containing protein</fullName>
    </recommendedName>
</protein>
<feature type="domain" description="Resolvase/invertase-type recombinase catalytic" evidence="1">
    <location>
        <begin position="11"/>
        <end position="148"/>
    </location>
</feature>
<evidence type="ECO:0000313" key="3">
    <source>
        <dbReference type="Proteomes" id="UP000285666"/>
    </source>
</evidence>
<organism evidence="2 3">
    <name type="scientific">Dorea formicigenerans</name>
    <dbReference type="NCBI Taxonomy" id="39486"/>
    <lineage>
        <taxon>Bacteria</taxon>
        <taxon>Bacillati</taxon>
        <taxon>Bacillota</taxon>
        <taxon>Clostridia</taxon>
        <taxon>Lachnospirales</taxon>
        <taxon>Lachnospiraceae</taxon>
        <taxon>Dorea</taxon>
    </lineage>
</organism>
<dbReference type="SUPFAM" id="SSF53041">
    <property type="entry name" value="Resolvase-like"/>
    <property type="match status" value="1"/>
</dbReference>
<comment type="caution">
    <text evidence="2">The sequence shown here is derived from an EMBL/GenBank/DDBJ whole genome shotgun (WGS) entry which is preliminary data.</text>
</comment>
<dbReference type="Pfam" id="PF00239">
    <property type="entry name" value="Resolvase"/>
    <property type="match status" value="1"/>
</dbReference>
<accession>A0A414QEP9</accession>
<sequence length="148" mass="17141">MKNMKENTKKTARILLRANSTYQSEMDESLSIQRELIIEEVKKHQNWILDSKEYIVGNNVGDKDSVTDRNVLQEALRDAENREYDILLAYKDDRLGRRMLEIPMYIMSLKQFGVDVYTVKDGLLTPDLGDVMGMLKLAMQYGMAEKTV</sequence>
<dbReference type="GO" id="GO:0000150">
    <property type="term" value="F:DNA strand exchange activity"/>
    <property type="evidence" value="ECO:0007669"/>
    <property type="project" value="InterPro"/>
</dbReference>
<dbReference type="PROSITE" id="PS51736">
    <property type="entry name" value="RECOMBINASES_3"/>
    <property type="match status" value="1"/>
</dbReference>
<dbReference type="GO" id="GO:0003677">
    <property type="term" value="F:DNA binding"/>
    <property type="evidence" value="ECO:0007669"/>
    <property type="project" value="InterPro"/>
</dbReference>